<dbReference type="Pfam" id="PF14518">
    <property type="entry name" value="Haem_oxygenas_2"/>
    <property type="match status" value="1"/>
</dbReference>
<dbReference type="Proteomes" id="UP000176952">
    <property type="component" value="Unassembled WGS sequence"/>
</dbReference>
<dbReference type="PANTHER" id="PTHR40279:SF3">
    <property type="entry name" value="4-AMINOBENZOATE SYNTHASE"/>
    <property type="match status" value="1"/>
</dbReference>
<proteinExistence type="predicted"/>
<dbReference type="SMART" id="SM01236">
    <property type="entry name" value="Haem_oxygenase_2"/>
    <property type="match status" value="1"/>
</dbReference>
<gene>
    <name evidence="2" type="ORF">A3F54_03595</name>
</gene>
<dbReference type="SUPFAM" id="SSF48613">
    <property type="entry name" value="Heme oxygenase-like"/>
    <property type="match status" value="1"/>
</dbReference>
<dbReference type="STRING" id="1798542.A3F54_03595"/>
<dbReference type="InterPro" id="IPR016084">
    <property type="entry name" value="Haem_Oase-like_multi-hlx"/>
</dbReference>
<keyword evidence="1" id="KW-0560">Oxidoreductase</keyword>
<accession>A0A1G2AYF7</accession>
<evidence type="ECO:0008006" key="4">
    <source>
        <dbReference type="Google" id="ProtNLM"/>
    </source>
</evidence>
<dbReference type="AlphaFoldDB" id="A0A1G2AYF7"/>
<dbReference type="InterPro" id="IPR039068">
    <property type="entry name" value="PqqC-like"/>
</dbReference>
<dbReference type="Gene3D" id="1.20.910.10">
    <property type="entry name" value="Heme oxygenase-like"/>
    <property type="match status" value="1"/>
</dbReference>
<name>A0A1G2AYF7_9BACT</name>
<evidence type="ECO:0000313" key="3">
    <source>
        <dbReference type="Proteomes" id="UP000176952"/>
    </source>
</evidence>
<evidence type="ECO:0000313" key="2">
    <source>
        <dbReference type="EMBL" id="OGY81981.1"/>
    </source>
</evidence>
<dbReference type="EMBL" id="MHKD01000040">
    <property type="protein sequence ID" value="OGY81981.1"/>
    <property type="molecule type" value="Genomic_DNA"/>
</dbReference>
<protein>
    <recommendedName>
        <fullName evidence="4">Thiaminase-2/PQQC domain-containing protein</fullName>
    </recommendedName>
</protein>
<sequence length="233" mass="26565">MLSHTYYADRWARGQLTLEGMQLYCLQNRGEQLFQEALCVLKGRSIMRPAINGVIEQNLLDEIGHMELWLTFTAGVGLKAKDIAYAPMLPATKGLNEIFQYFTYRAKNLWESVGALFAFEAQMPAISEAKLEALDCHYASFFQNFTVASEYYEVHREADKKHAAWWLQLFEEHCLALDDRKAALRGAYNMATALVDLLEGIHRADKTHRTMDIAFLAQRFSAATYQQPIAINA</sequence>
<dbReference type="PANTHER" id="PTHR40279">
    <property type="entry name" value="PQQC-LIKE PROTEIN"/>
    <property type="match status" value="1"/>
</dbReference>
<comment type="caution">
    <text evidence="2">The sequence shown here is derived from an EMBL/GenBank/DDBJ whole genome shotgun (WGS) entry which is preliminary data.</text>
</comment>
<dbReference type="GO" id="GO:0016491">
    <property type="term" value="F:oxidoreductase activity"/>
    <property type="evidence" value="ECO:0007669"/>
    <property type="project" value="UniProtKB-KW"/>
</dbReference>
<evidence type="ECO:0000256" key="1">
    <source>
        <dbReference type="ARBA" id="ARBA00023002"/>
    </source>
</evidence>
<reference evidence="2 3" key="1">
    <citation type="journal article" date="2016" name="Nat. Commun.">
        <title>Thousands of microbial genomes shed light on interconnected biogeochemical processes in an aquifer system.</title>
        <authorList>
            <person name="Anantharaman K."/>
            <person name="Brown C.T."/>
            <person name="Hug L.A."/>
            <person name="Sharon I."/>
            <person name="Castelle C.J."/>
            <person name="Probst A.J."/>
            <person name="Thomas B.C."/>
            <person name="Singh A."/>
            <person name="Wilkins M.J."/>
            <person name="Karaoz U."/>
            <person name="Brodie E.L."/>
            <person name="Williams K.H."/>
            <person name="Hubbard S.S."/>
            <person name="Banfield J.F."/>
        </authorList>
    </citation>
    <scope>NUCLEOTIDE SEQUENCE [LARGE SCALE GENOMIC DNA]</scope>
</reference>
<organism evidence="2 3">
    <name type="scientific">Candidatus Kerfeldbacteria bacterium RIFCSPHIGHO2_12_FULL_48_17</name>
    <dbReference type="NCBI Taxonomy" id="1798542"/>
    <lineage>
        <taxon>Bacteria</taxon>
        <taxon>Candidatus Kerfeldiibacteriota</taxon>
    </lineage>
</organism>